<dbReference type="EMBL" id="FUWZ01000001">
    <property type="protein sequence ID" value="SJZ51018.1"/>
    <property type="molecule type" value="Genomic_DNA"/>
</dbReference>
<evidence type="ECO:0000313" key="2">
    <source>
        <dbReference type="Proteomes" id="UP000190367"/>
    </source>
</evidence>
<reference evidence="2" key="1">
    <citation type="submission" date="2017-02" db="EMBL/GenBank/DDBJ databases">
        <authorList>
            <person name="Varghese N."/>
            <person name="Submissions S."/>
        </authorList>
    </citation>
    <scope>NUCLEOTIDE SEQUENCE [LARGE SCALE GENOMIC DNA]</scope>
    <source>
        <strain evidence="2">DSM 22224</strain>
    </source>
</reference>
<dbReference type="AlphaFoldDB" id="A0A1T4L8X1"/>
<evidence type="ECO:0000313" key="1">
    <source>
        <dbReference type="EMBL" id="SJZ51018.1"/>
    </source>
</evidence>
<dbReference type="RefSeq" id="WP_078667211.1">
    <property type="nucleotide sequence ID" value="NZ_FUWZ01000001.1"/>
</dbReference>
<proteinExistence type="predicted"/>
<dbReference type="Pfam" id="PF22817">
    <property type="entry name" value="ApeP-like"/>
    <property type="match status" value="1"/>
</dbReference>
<keyword evidence="2" id="KW-1185">Reference proteome</keyword>
<dbReference type="SUPFAM" id="SSF54637">
    <property type="entry name" value="Thioesterase/thiol ester dehydrase-isomerase"/>
    <property type="match status" value="1"/>
</dbReference>
<dbReference type="OrthoDB" id="2922403at2"/>
<evidence type="ECO:0008006" key="3">
    <source>
        <dbReference type="Google" id="ProtNLM"/>
    </source>
</evidence>
<dbReference type="Gene3D" id="3.10.129.10">
    <property type="entry name" value="Hotdog Thioesterase"/>
    <property type="match status" value="1"/>
</dbReference>
<dbReference type="InterPro" id="IPR016776">
    <property type="entry name" value="ApeP-like_dehydratase"/>
</dbReference>
<gene>
    <name evidence="1" type="ORF">SAMN04488128_101530</name>
</gene>
<dbReference type="Proteomes" id="UP000190367">
    <property type="component" value="Unassembled WGS sequence"/>
</dbReference>
<dbReference type="InterPro" id="IPR029069">
    <property type="entry name" value="HotDog_dom_sf"/>
</dbReference>
<protein>
    <recommendedName>
        <fullName evidence="3">3-hydroxymyristoyl/3-hydroxydecanoyl-(Acyl carrier protein) dehydratase</fullName>
    </recommendedName>
</protein>
<accession>A0A1T4L8X1</accession>
<name>A0A1T4L8X1_9BACT</name>
<sequence>MFIHSDDITAYIPQRTPIVMISGILEVDGPKTRTALHIAPDNVFVENGVLLPPGLMENIAQTAAARIGYIAKQENSPVPLGFIGAVNNLEIFELPPAGQTIETTTEIGGEVFNATMVTGKVMYDGRVMAQCEMKIFINPLNK</sequence>
<organism evidence="1 2">
    <name type="scientific">Chitinophaga eiseniae</name>
    <dbReference type="NCBI Taxonomy" id="634771"/>
    <lineage>
        <taxon>Bacteria</taxon>
        <taxon>Pseudomonadati</taxon>
        <taxon>Bacteroidota</taxon>
        <taxon>Chitinophagia</taxon>
        <taxon>Chitinophagales</taxon>
        <taxon>Chitinophagaceae</taxon>
        <taxon>Chitinophaga</taxon>
    </lineage>
</organism>
<dbReference type="STRING" id="634771.SAMN04488128_101530"/>